<evidence type="ECO:0000259" key="2">
    <source>
        <dbReference type="Pfam" id="PF07589"/>
    </source>
</evidence>
<organism evidence="3 4">
    <name type="scientific">Roseateles koreensis</name>
    <dbReference type="NCBI Taxonomy" id="2987526"/>
    <lineage>
        <taxon>Bacteria</taxon>
        <taxon>Pseudomonadati</taxon>
        <taxon>Pseudomonadota</taxon>
        <taxon>Betaproteobacteria</taxon>
        <taxon>Burkholderiales</taxon>
        <taxon>Sphaerotilaceae</taxon>
        <taxon>Roseateles</taxon>
    </lineage>
</organism>
<feature type="signal peptide" evidence="1">
    <location>
        <begin position="1"/>
        <end position="22"/>
    </location>
</feature>
<evidence type="ECO:0000256" key="1">
    <source>
        <dbReference type="SAM" id="SignalP"/>
    </source>
</evidence>
<accession>A0ABT5KLJ4</accession>
<dbReference type="Proteomes" id="UP001219862">
    <property type="component" value="Unassembled WGS sequence"/>
</dbReference>
<dbReference type="NCBIfam" id="TIGR02595">
    <property type="entry name" value="PEP_CTERM"/>
    <property type="match status" value="1"/>
</dbReference>
<evidence type="ECO:0000313" key="4">
    <source>
        <dbReference type="Proteomes" id="UP001219862"/>
    </source>
</evidence>
<comment type="caution">
    <text evidence="3">The sequence shown here is derived from an EMBL/GenBank/DDBJ whole genome shotgun (WGS) entry which is preliminary data.</text>
</comment>
<keyword evidence="4" id="KW-1185">Reference proteome</keyword>
<keyword evidence="1" id="KW-0732">Signal</keyword>
<name>A0ABT5KLJ4_9BURK</name>
<protein>
    <submittedName>
        <fullName evidence="3">CCXG family PEP-CTERM protein</fullName>
    </submittedName>
</protein>
<dbReference type="NCBIfam" id="NF038118">
    <property type="entry name" value="PEP_CTERM_CCXG"/>
    <property type="match status" value="1"/>
</dbReference>
<dbReference type="EMBL" id="JAQQXS010000001">
    <property type="protein sequence ID" value="MDC8783782.1"/>
    <property type="molecule type" value="Genomic_DNA"/>
</dbReference>
<gene>
    <name evidence="3" type="ORF">PRZ01_01075</name>
</gene>
<evidence type="ECO:0000313" key="3">
    <source>
        <dbReference type="EMBL" id="MDC8783782.1"/>
    </source>
</evidence>
<sequence>MPISISKSLALTAFIFAASAHASIITFDAAYSTAAAQSSAEAYKTVVNAAVGQTGAKHATVSTYNNLSNSAVFGGSNSNLAYRFTVNFDVSAANAGNWGLRAGTDFGKGGAVFLDGLALGFKSNDMWWNGSYSNTNQAFVFSNISLTEGLHTLQIFGLENCCDGGQQAQFNIKGAGYRTIAANDGLSPALQAANVPEPASMVLVLAALGGMALVTRRGGRNSSR</sequence>
<feature type="domain" description="Ice-binding protein C-terminal" evidence="2">
    <location>
        <begin position="195"/>
        <end position="217"/>
    </location>
</feature>
<reference evidence="3 4" key="1">
    <citation type="submission" date="2022-10" db="EMBL/GenBank/DDBJ databases">
        <title>paucibacter sp. hw8 Genome sequencing.</title>
        <authorList>
            <person name="Park S."/>
        </authorList>
    </citation>
    <scope>NUCLEOTIDE SEQUENCE [LARGE SCALE GENOMIC DNA]</scope>
    <source>
        <strain evidence="4">hw8</strain>
    </source>
</reference>
<dbReference type="RefSeq" id="WP_273594896.1">
    <property type="nucleotide sequence ID" value="NZ_JAQQXS010000001.1"/>
</dbReference>
<feature type="chain" id="PRO_5045800684" evidence="1">
    <location>
        <begin position="23"/>
        <end position="224"/>
    </location>
</feature>
<proteinExistence type="predicted"/>
<dbReference type="InterPro" id="IPR013424">
    <property type="entry name" value="Ice-binding_C"/>
</dbReference>
<dbReference type="Pfam" id="PF07589">
    <property type="entry name" value="PEP-CTERM"/>
    <property type="match status" value="1"/>
</dbReference>